<feature type="non-terminal residue" evidence="2">
    <location>
        <position position="1"/>
    </location>
</feature>
<feature type="transmembrane region" description="Helical" evidence="1">
    <location>
        <begin position="316"/>
        <end position="341"/>
    </location>
</feature>
<dbReference type="EMBL" id="UINC01031705">
    <property type="protein sequence ID" value="SVB18173.1"/>
    <property type="molecule type" value="Genomic_DNA"/>
</dbReference>
<dbReference type="SUPFAM" id="SSF103473">
    <property type="entry name" value="MFS general substrate transporter"/>
    <property type="match status" value="1"/>
</dbReference>
<feature type="transmembrane region" description="Helical" evidence="1">
    <location>
        <begin position="212"/>
        <end position="235"/>
    </location>
</feature>
<keyword evidence="1" id="KW-0812">Transmembrane</keyword>
<feature type="transmembrane region" description="Helical" evidence="1">
    <location>
        <begin position="353"/>
        <end position="376"/>
    </location>
</feature>
<feature type="transmembrane region" description="Helical" evidence="1">
    <location>
        <begin position="98"/>
        <end position="117"/>
    </location>
</feature>
<feature type="transmembrane region" description="Helical" evidence="1">
    <location>
        <begin position="272"/>
        <end position="295"/>
    </location>
</feature>
<gene>
    <name evidence="2" type="ORF">METZ01_LOCUS171027</name>
</gene>
<feature type="transmembrane region" description="Helical" evidence="1">
    <location>
        <begin position="242"/>
        <end position="260"/>
    </location>
</feature>
<keyword evidence="1" id="KW-1133">Transmembrane helix</keyword>
<dbReference type="GO" id="GO:0008643">
    <property type="term" value="P:carbohydrate transport"/>
    <property type="evidence" value="ECO:0007669"/>
    <property type="project" value="InterPro"/>
</dbReference>
<feature type="transmembrane region" description="Helical" evidence="1">
    <location>
        <begin position="54"/>
        <end position="77"/>
    </location>
</feature>
<dbReference type="Pfam" id="PF13347">
    <property type="entry name" value="MFS_2"/>
    <property type="match status" value="1"/>
</dbReference>
<feature type="transmembrane region" description="Helical" evidence="1">
    <location>
        <begin position="177"/>
        <end position="206"/>
    </location>
</feature>
<dbReference type="PANTHER" id="PTHR11328:SF24">
    <property type="entry name" value="MAJOR FACILITATOR SUPERFAMILY (MFS) PROFILE DOMAIN-CONTAINING PROTEIN"/>
    <property type="match status" value="1"/>
</dbReference>
<name>A0A382BYN5_9ZZZZ</name>
<organism evidence="2">
    <name type="scientific">marine metagenome</name>
    <dbReference type="NCBI Taxonomy" id="408172"/>
    <lineage>
        <taxon>unclassified sequences</taxon>
        <taxon>metagenomes</taxon>
        <taxon>ecological metagenomes</taxon>
    </lineage>
</organism>
<dbReference type="Gene3D" id="1.20.1250.20">
    <property type="entry name" value="MFS general substrate transporter like domains"/>
    <property type="match status" value="2"/>
</dbReference>
<evidence type="ECO:0008006" key="3">
    <source>
        <dbReference type="Google" id="ProtNLM"/>
    </source>
</evidence>
<proteinExistence type="predicted"/>
<keyword evidence="1" id="KW-0472">Membrane</keyword>
<protein>
    <recommendedName>
        <fullName evidence="3">Major facilitator superfamily (MFS) profile domain-containing protein</fullName>
    </recommendedName>
</protein>
<dbReference type="InterPro" id="IPR039672">
    <property type="entry name" value="MFS_2"/>
</dbReference>
<sequence length="395" mass="42679">DSLADPIVGHLSDRSTLRLGRRRVFLIVGIVPMVFCPALLFFPPGEPGSFDIFVFLTIVLAVYYVFFTVYVAPWFALIPEIARSEADRVRFSRLRAMVGGPIIMAYGILWLAGIDFFKDAGFNANTSVQLVVVLSCLFSFVMCLAPIIAVDESKLEVVRSTMNIKEALGTTISNRPFMIYLVAQIMFILGMSMTGPAVPYIVRIILGRDEGFAALLSLAMLPGILIGFAFIHVLVNRVGPRNAVIFSIVVMGLSMLPYGLLTPSVPEGPGDLFNLSVIIGMTAIKGLAIAGFMILPTVILGQLIDLDEAATGANRAAMYYGVQGLFTKWVYAASAAIMSYLLTAYGRSVEEPLGVLLIGPVAGALCLVGAAGYLLYPEKEVRQKAGIPFEPMSAR</sequence>
<dbReference type="GO" id="GO:0015293">
    <property type="term" value="F:symporter activity"/>
    <property type="evidence" value="ECO:0007669"/>
    <property type="project" value="InterPro"/>
</dbReference>
<accession>A0A382BYN5</accession>
<dbReference type="InterPro" id="IPR036259">
    <property type="entry name" value="MFS_trans_sf"/>
</dbReference>
<dbReference type="AlphaFoldDB" id="A0A382BYN5"/>
<evidence type="ECO:0000256" key="1">
    <source>
        <dbReference type="SAM" id="Phobius"/>
    </source>
</evidence>
<dbReference type="GO" id="GO:0005886">
    <property type="term" value="C:plasma membrane"/>
    <property type="evidence" value="ECO:0007669"/>
    <property type="project" value="TreeGrafter"/>
</dbReference>
<feature type="transmembrane region" description="Helical" evidence="1">
    <location>
        <begin position="129"/>
        <end position="150"/>
    </location>
</feature>
<reference evidence="2" key="1">
    <citation type="submission" date="2018-05" db="EMBL/GenBank/DDBJ databases">
        <authorList>
            <person name="Lanie J.A."/>
            <person name="Ng W.-L."/>
            <person name="Kazmierczak K.M."/>
            <person name="Andrzejewski T.M."/>
            <person name="Davidsen T.M."/>
            <person name="Wayne K.J."/>
            <person name="Tettelin H."/>
            <person name="Glass J.I."/>
            <person name="Rusch D."/>
            <person name="Podicherti R."/>
            <person name="Tsui H.-C.T."/>
            <person name="Winkler M.E."/>
        </authorList>
    </citation>
    <scope>NUCLEOTIDE SEQUENCE</scope>
</reference>
<feature type="transmembrane region" description="Helical" evidence="1">
    <location>
        <begin position="24"/>
        <end position="42"/>
    </location>
</feature>
<dbReference type="PANTHER" id="PTHR11328">
    <property type="entry name" value="MAJOR FACILITATOR SUPERFAMILY DOMAIN-CONTAINING PROTEIN"/>
    <property type="match status" value="1"/>
</dbReference>
<evidence type="ECO:0000313" key="2">
    <source>
        <dbReference type="EMBL" id="SVB18173.1"/>
    </source>
</evidence>